<dbReference type="EMBL" id="ML986800">
    <property type="protein sequence ID" value="KAF2257986.1"/>
    <property type="molecule type" value="Genomic_DNA"/>
</dbReference>
<sequence>MYRDSCLYHSLLNQNKAQNSENMIIRRYIRLNIVFIYFSMHWALHYSPSIQHTISHLIRI</sequence>
<proteinExistence type="predicted"/>
<gene>
    <name evidence="2" type="ORF">CC78DRAFT_158204</name>
</gene>
<keyword evidence="1" id="KW-0472">Membrane</keyword>
<evidence type="ECO:0000313" key="3">
    <source>
        <dbReference type="Proteomes" id="UP000800093"/>
    </source>
</evidence>
<dbReference type="AlphaFoldDB" id="A0A9P4JWV6"/>
<feature type="transmembrane region" description="Helical" evidence="1">
    <location>
        <begin position="28"/>
        <end position="46"/>
    </location>
</feature>
<dbReference type="Proteomes" id="UP000800093">
    <property type="component" value="Unassembled WGS sequence"/>
</dbReference>
<evidence type="ECO:0000256" key="1">
    <source>
        <dbReference type="SAM" id="Phobius"/>
    </source>
</evidence>
<accession>A0A9P4JWV6</accession>
<keyword evidence="1" id="KW-1133">Transmembrane helix</keyword>
<organism evidence="2 3">
    <name type="scientific">Lojkania enalia</name>
    <dbReference type="NCBI Taxonomy" id="147567"/>
    <lineage>
        <taxon>Eukaryota</taxon>
        <taxon>Fungi</taxon>
        <taxon>Dikarya</taxon>
        <taxon>Ascomycota</taxon>
        <taxon>Pezizomycotina</taxon>
        <taxon>Dothideomycetes</taxon>
        <taxon>Pleosporomycetidae</taxon>
        <taxon>Pleosporales</taxon>
        <taxon>Pleosporales incertae sedis</taxon>
        <taxon>Lojkania</taxon>
    </lineage>
</organism>
<evidence type="ECO:0000313" key="2">
    <source>
        <dbReference type="EMBL" id="KAF2257986.1"/>
    </source>
</evidence>
<name>A0A9P4JWV6_9PLEO</name>
<protein>
    <submittedName>
        <fullName evidence="2">Uncharacterized protein</fullName>
    </submittedName>
</protein>
<keyword evidence="1" id="KW-0812">Transmembrane</keyword>
<reference evidence="3" key="1">
    <citation type="journal article" date="2020" name="Stud. Mycol.">
        <title>101 Dothideomycetes genomes: A test case for predicting lifestyles and emergence of pathogens.</title>
        <authorList>
            <person name="Haridas S."/>
            <person name="Albert R."/>
            <person name="Binder M."/>
            <person name="Bloem J."/>
            <person name="LaButti K."/>
            <person name="Salamov A."/>
            <person name="Andreopoulos B."/>
            <person name="Baker S."/>
            <person name="Barry K."/>
            <person name="Bills G."/>
            <person name="Bluhm B."/>
            <person name="Cannon C."/>
            <person name="Castanera R."/>
            <person name="Culley D."/>
            <person name="Daum C."/>
            <person name="Ezra D."/>
            <person name="Gonzalez J."/>
            <person name="Henrissat B."/>
            <person name="Kuo A."/>
            <person name="Liang C."/>
            <person name="Lipzen A."/>
            <person name="Lutzoni F."/>
            <person name="Magnuson J."/>
            <person name="Mondo S."/>
            <person name="Nolan M."/>
            <person name="Ohm R."/>
            <person name="Pangilinan J."/>
            <person name="Park H.-J."/>
            <person name="Ramirez L."/>
            <person name="Alfaro M."/>
            <person name="Sun H."/>
            <person name="Tritt A."/>
            <person name="Yoshinaga Y."/>
            <person name="Zwiers L.-H."/>
            <person name="Turgeon B."/>
            <person name="Goodwin S."/>
            <person name="Spatafora J."/>
            <person name="Crous P."/>
            <person name="Grigoriev I."/>
        </authorList>
    </citation>
    <scope>NUCLEOTIDE SEQUENCE [LARGE SCALE GENOMIC DNA]</scope>
    <source>
        <strain evidence="3">CBS 304.66</strain>
    </source>
</reference>
<keyword evidence="3" id="KW-1185">Reference proteome</keyword>
<comment type="caution">
    <text evidence="2">The sequence shown here is derived from an EMBL/GenBank/DDBJ whole genome shotgun (WGS) entry which is preliminary data.</text>
</comment>